<dbReference type="AlphaFoldDB" id="A0A804NP48"/>
<dbReference type="EnsemblPlants" id="Zm00001eb175210_T001">
    <property type="protein sequence ID" value="Zm00001eb175210_P001"/>
    <property type="gene ID" value="Zm00001eb175210"/>
</dbReference>
<name>A0A804NP48_MAIZE</name>
<reference evidence="1" key="2">
    <citation type="submission" date="2019-07" db="EMBL/GenBank/DDBJ databases">
        <authorList>
            <person name="Seetharam A."/>
            <person name="Woodhouse M."/>
            <person name="Cannon E."/>
        </authorList>
    </citation>
    <scope>NUCLEOTIDE SEQUENCE [LARGE SCALE GENOMIC DNA]</scope>
    <source>
        <strain evidence="1">cv. B73</strain>
    </source>
</reference>
<evidence type="ECO:0000313" key="2">
    <source>
        <dbReference type="Proteomes" id="UP000007305"/>
    </source>
</evidence>
<accession>A0A804NP48</accession>
<reference evidence="1" key="3">
    <citation type="submission" date="2021-05" db="UniProtKB">
        <authorList>
            <consortium name="EnsemblPlants"/>
        </authorList>
    </citation>
    <scope>IDENTIFICATION</scope>
    <source>
        <strain evidence="1">cv. B73</strain>
    </source>
</reference>
<reference evidence="2" key="1">
    <citation type="journal article" date="2009" name="Science">
        <title>The B73 maize genome: complexity, diversity, and dynamics.</title>
        <authorList>
            <person name="Schnable P.S."/>
            <person name="Ware D."/>
            <person name="Fulton R.S."/>
            <person name="Stein J.C."/>
            <person name="Wei F."/>
            <person name="Pasternak S."/>
            <person name="Liang C."/>
            <person name="Zhang J."/>
            <person name="Fulton L."/>
            <person name="Graves T.A."/>
            <person name="Minx P."/>
            <person name="Reily A.D."/>
            <person name="Courtney L."/>
            <person name="Kruchowski S.S."/>
            <person name="Tomlinson C."/>
            <person name="Strong C."/>
            <person name="Delehaunty K."/>
            <person name="Fronick C."/>
            <person name="Courtney B."/>
            <person name="Rock S.M."/>
            <person name="Belter E."/>
            <person name="Du F."/>
            <person name="Kim K."/>
            <person name="Abbott R.M."/>
            <person name="Cotton M."/>
            <person name="Levy A."/>
            <person name="Marchetto P."/>
            <person name="Ochoa K."/>
            <person name="Jackson S.M."/>
            <person name="Gillam B."/>
            <person name="Chen W."/>
            <person name="Yan L."/>
            <person name="Higginbotham J."/>
            <person name="Cardenas M."/>
            <person name="Waligorski J."/>
            <person name="Applebaum E."/>
            <person name="Phelps L."/>
            <person name="Falcone J."/>
            <person name="Kanchi K."/>
            <person name="Thane T."/>
            <person name="Scimone A."/>
            <person name="Thane N."/>
            <person name="Henke J."/>
            <person name="Wang T."/>
            <person name="Ruppert J."/>
            <person name="Shah N."/>
            <person name="Rotter K."/>
            <person name="Hodges J."/>
            <person name="Ingenthron E."/>
            <person name="Cordes M."/>
            <person name="Kohlberg S."/>
            <person name="Sgro J."/>
            <person name="Delgado B."/>
            <person name="Mead K."/>
            <person name="Chinwalla A."/>
            <person name="Leonard S."/>
            <person name="Crouse K."/>
            <person name="Collura K."/>
            <person name="Kudrna D."/>
            <person name="Currie J."/>
            <person name="He R."/>
            <person name="Angelova A."/>
            <person name="Rajasekar S."/>
            <person name="Mueller T."/>
            <person name="Lomeli R."/>
            <person name="Scara G."/>
            <person name="Ko A."/>
            <person name="Delaney K."/>
            <person name="Wissotski M."/>
            <person name="Lopez G."/>
            <person name="Campos D."/>
            <person name="Braidotti M."/>
            <person name="Ashley E."/>
            <person name="Golser W."/>
            <person name="Kim H."/>
            <person name="Lee S."/>
            <person name="Lin J."/>
            <person name="Dujmic Z."/>
            <person name="Kim W."/>
            <person name="Talag J."/>
            <person name="Zuccolo A."/>
            <person name="Fan C."/>
            <person name="Sebastian A."/>
            <person name="Kramer M."/>
            <person name="Spiegel L."/>
            <person name="Nascimento L."/>
            <person name="Zutavern T."/>
            <person name="Miller B."/>
            <person name="Ambroise C."/>
            <person name="Muller S."/>
            <person name="Spooner W."/>
            <person name="Narechania A."/>
            <person name="Ren L."/>
            <person name="Wei S."/>
            <person name="Kumari S."/>
            <person name="Faga B."/>
            <person name="Levy M.J."/>
            <person name="McMahan L."/>
            <person name="Van Buren P."/>
            <person name="Vaughn M.W."/>
            <person name="Ying K."/>
            <person name="Yeh C.-T."/>
            <person name="Emrich S.J."/>
            <person name="Jia Y."/>
            <person name="Kalyanaraman A."/>
            <person name="Hsia A.-P."/>
            <person name="Barbazuk W.B."/>
            <person name="Baucom R.S."/>
            <person name="Brutnell T.P."/>
            <person name="Carpita N.C."/>
            <person name="Chaparro C."/>
            <person name="Chia J.-M."/>
            <person name="Deragon J.-M."/>
            <person name="Estill J.C."/>
            <person name="Fu Y."/>
            <person name="Jeddeloh J.A."/>
            <person name="Han Y."/>
            <person name="Lee H."/>
            <person name="Li P."/>
            <person name="Lisch D.R."/>
            <person name="Liu S."/>
            <person name="Liu Z."/>
            <person name="Nagel D.H."/>
            <person name="McCann M.C."/>
            <person name="SanMiguel P."/>
            <person name="Myers A.M."/>
            <person name="Nettleton D."/>
            <person name="Nguyen J."/>
            <person name="Penning B.W."/>
            <person name="Ponnala L."/>
            <person name="Schneider K.L."/>
            <person name="Schwartz D.C."/>
            <person name="Sharma A."/>
            <person name="Soderlund C."/>
            <person name="Springer N.M."/>
            <person name="Sun Q."/>
            <person name="Wang H."/>
            <person name="Waterman M."/>
            <person name="Westerman R."/>
            <person name="Wolfgruber T.K."/>
            <person name="Yang L."/>
            <person name="Yu Y."/>
            <person name="Zhang L."/>
            <person name="Zhou S."/>
            <person name="Zhu Q."/>
            <person name="Bennetzen J.L."/>
            <person name="Dawe R.K."/>
            <person name="Jiang J."/>
            <person name="Jiang N."/>
            <person name="Presting G.G."/>
            <person name="Wessler S.R."/>
            <person name="Aluru S."/>
            <person name="Martienssen R.A."/>
            <person name="Clifton S.W."/>
            <person name="McCombie W.R."/>
            <person name="Wing R.A."/>
            <person name="Wilson R.K."/>
        </authorList>
    </citation>
    <scope>NUCLEOTIDE SEQUENCE [LARGE SCALE GENOMIC DNA]</scope>
    <source>
        <strain evidence="2">cv. B73</strain>
    </source>
</reference>
<dbReference type="Proteomes" id="UP000007305">
    <property type="component" value="Chromosome 4"/>
</dbReference>
<evidence type="ECO:0008006" key="3">
    <source>
        <dbReference type="Google" id="ProtNLM"/>
    </source>
</evidence>
<sequence length="91" mass="10303">MKDNNKILGEFECLDKSPFRYFLGELYGGNSLGSTIAVGNEKKRQQVYNTMFHVPWRCERGNSESCSPQFLHPSLQLYIVQQKIWAAGGGS</sequence>
<organism evidence="1 2">
    <name type="scientific">Zea mays</name>
    <name type="common">Maize</name>
    <dbReference type="NCBI Taxonomy" id="4577"/>
    <lineage>
        <taxon>Eukaryota</taxon>
        <taxon>Viridiplantae</taxon>
        <taxon>Streptophyta</taxon>
        <taxon>Embryophyta</taxon>
        <taxon>Tracheophyta</taxon>
        <taxon>Spermatophyta</taxon>
        <taxon>Magnoliopsida</taxon>
        <taxon>Liliopsida</taxon>
        <taxon>Poales</taxon>
        <taxon>Poaceae</taxon>
        <taxon>PACMAD clade</taxon>
        <taxon>Panicoideae</taxon>
        <taxon>Andropogonodae</taxon>
        <taxon>Andropogoneae</taxon>
        <taxon>Tripsacinae</taxon>
        <taxon>Zea</taxon>
    </lineage>
</organism>
<dbReference type="Gramene" id="Zm00001eb175210_T001">
    <property type="protein sequence ID" value="Zm00001eb175210_P001"/>
    <property type="gene ID" value="Zm00001eb175210"/>
</dbReference>
<keyword evidence="2" id="KW-1185">Reference proteome</keyword>
<dbReference type="InParanoid" id="A0A804NP48"/>
<proteinExistence type="predicted"/>
<protein>
    <recommendedName>
        <fullName evidence="3">Protein POLLEN DEFECTIVE IN GUIDANCE 1</fullName>
    </recommendedName>
</protein>
<evidence type="ECO:0000313" key="1">
    <source>
        <dbReference type="EnsemblPlants" id="Zm00001eb175210_P001"/>
    </source>
</evidence>